<dbReference type="AlphaFoldDB" id="A0A3D8RAP7"/>
<gene>
    <name evidence="2" type="ORF">BP6252_07609</name>
</gene>
<accession>A0A3D8RAP7</accession>
<dbReference type="PANTHER" id="PTHR38887">
    <property type="entry name" value="CHROMOSOME 21, WHOLE GENOME SHOTGUN SEQUENCE"/>
    <property type="match status" value="1"/>
</dbReference>
<proteinExistence type="predicted"/>
<protein>
    <submittedName>
        <fullName evidence="2">Uncharacterized protein</fullName>
    </submittedName>
</protein>
<name>A0A3D8RAP7_9HELO</name>
<evidence type="ECO:0000313" key="3">
    <source>
        <dbReference type="Proteomes" id="UP000256645"/>
    </source>
</evidence>
<feature type="region of interest" description="Disordered" evidence="1">
    <location>
        <begin position="36"/>
        <end position="86"/>
    </location>
</feature>
<evidence type="ECO:0000313" key="2">
    <source>
        <dbReference type="EMBL" id="RDW71046.1"/>
    </source>
</evidence>
<sequence>MAGQRTAFGGGGNGGPPPSIITFAVKSVASGIGLVSEGMHARQEAKNDKKQRQSTSQTSQEESSTGPANNERLEEEEESSSTLPESLEAEWALDDAQEGIPGVDSATTNGIPDPRSADQIVDTFLQNNMALPFAVQNEPLARLQLPVLLPQRRPKDRRRGFIRAYAPALEPCGIDQTQWLAFLDTFEKSSQANPWINAINLASIGTMFMPSVTGIAVSLAIQVATGIAMEGHARYKTNNFLDKVNENYFKPRGLFCLLMTWNPESRDHSQSVSMPMNVASAVDSRNKFKASSAKSHGESLFPEVAPLIFPALDHLDQAGEEVLRTRNKLKKGKSFVDDYMDRRATAKYAAKHPESVLATSVPTPKFTSRYADPTHPASSGDIVSLVTGGHLSAGALRPSNSLHGGRRLDLGGLIDGVGRARGGIRNGLSGSSQGCYPQDGLEGRSRYDRAAERGAVMGGIGRNRGESGLDIKKLLKKDVLYLLVVNMPSDEEMAAAREELKQSRKGIYDHLLQSIRL</sequence>
<dbReference type="PANTHER" id="PTHR38887:SF1">
    <property type="entry name" value="RAS MODIFICATION PROTEIN ERF4"/>
    <property type="match status" value="1"/>
</dbReference>
<dbReference type="Proteomes" id="UP000256645">
    <property type="component" value="Unassembled WGS sequence"/>
</dbReference>
<evidence type="ECO:0000256" key="1">
    <source>
        <dbReference type="SAM" id="MobiDB-lite"/>
    </source>
</evidence>
<organism evidence="2 3">
    <name type="scientific">Coleophoma cylindrospora</name>
    <dbReference type="NCBI Taxonomy" id="1849047"/>
    <lineage>
        <taxon>Eukaryota</taxon>
        <taxon>Fungi</taxon>
        <taxon>Dikarya</taxon>
        <taxon>Ascomycota</taxon>
        <taxon>Pezizomycotina</taxon>
        <taxon>Leotiomycetes</taxon>
        <taxon>Helotiales</taxon>
        <taxon>Dermateaceae</taxon>
        <taxon>Coleophoma</taxon>
    </lineage>
</organism>
<dbReference type="InterPro" id="IPR053221">
    <property type="entry name" value="Burnettramic_acid_biosynth"/>
</dbReference>
<dbReference type="OrthoDB" id="3433125at2759"/>
<dbReference type="EMBL" id="PDLM01000008">
    <property type="protein sequence ID" value="RDW71046.1"/>
    <property type="molecule type" value="Genomic_DNA"/>
</dbReference>
<comment type="caution">
    <text evidence="2">The sequence shown here is derived from an EMBL/GenBank/DDBJ whole genome shotgun (WGS) entry which is preliminary data.</text>
</comment>
<feature type="compositionally biased region" description="Low complexity" evidence="1">
    <location>
        <begin position="53"/>
        <end position="65"/>
    </location>
</feature>
<feature type="compositionally biased region" description="Basic and acidic residues" evidence="1">
    <location>
        <begin position="39"/>
        <end position="51"/>
    </location>
</feature>
<feature type="region of interest" description="Disordered" evidence="1">
    <location>
        <begin position="1"/>
        <end position="21"/>
    </location>
</feature>
<keyword evidence="3" id="KW-1185">Reference proteome</keyword>
<reference evidence="2 3" key="1">
    <citation type="journal article" date="2018" name="IMA Fungus">
        <title>IMA Genome-F 9: Draft genome sequence of Annulohypoxylon stygium, Aspergillus mulundensis, Berkeleyomyces basicola (syn. Thielaviopsis basicola), Ceratocystis smalleyi, two Cercospora beticola strains, Coleophoma cylindrospora, Fusarium fracticaudum, Phialophora cf. hyalina, and Morchella septimelata.</title>
        <authorList>
            <person name="Wingfield B.D."/>
            <person name="Bills G.F."/>
            <person name="Dong Y."/>
            <person name="Huang W."/>
            <person name="Nel W.J."/>
            <person name="Swalarsk-Parry B.S."/>
            <person name="Vaghefi N."/>
            <person name="Wilken P.M."/>
            <person name="An Z."/>
            <person name="de Beer Z.W."/>
            <person name="De Vos L."/>
            <person name="Chen L."/>
            <person name="Duong T.A."/>
            <person name="Gao Y."/>
            <person name="Hammerbacher A."/>
            <person name="Kikkert J.R."/>
            <person name="Li Y."/>
            <person name="Li H."/>
            <person name="Li K."/>
            <person name="Li Q."/>
            <person name="Liu X."/>
            <person name="Ma X."/>
            <person name="Naidoo K."/>
            <person name="Pethybridge S.J."/>
            <person name="Sun J."/>
            <person name="Steenkamp E.T."/>
            <person name="van der Nest M.A."/>
            <person name="van Wyk S."/>
            <person name="Wingfield M.J."/>
            <person name="Xiong C."/>
            <person name="Yue Q."/>
            <person name="Zhang X."/>
        </authorList>
    </citation>
    <scope>NUCLEOTIDE SEQUENCE [LARGE SCALE GENOMIC DNA]</scope>
    <source>
        <strain evidence="2 3">BP6252</strain>
    </source>
</reference>